<dbReference type="AlphaFoldDB" id="A0A3N4IS66"/>
<reference evidence="1 2" key="1">
    <citation type="journal article" date="2018" name="Nat. Ecol. Evol.">
        <title>Pezizomycetes genomes reveal the molecular basis of ectomycorrhizal truffle lifestyle.</title>
        <authorList>
            <person name="Murat C."/>
            <person name="Payen T."/>
            <person name="Noel B."/>
            <person name="Kuo A."/>
            <person name="Morin E."/>
            <person name="Chen J."/>
            <person name="Kohler A."/>
            <person name="Krizsan K."/>
            <person name="Balestrini R."/>
            <person name="Da Silva C."/>
            <person name="Montanini B."/>
            <person name="Hainaut M."/>
            <person name="Levati E."/>
            <person name="Barry K.W."/>
            <person name="Belfiori B."/>
            <person name="Cichocki N."/>
            <person name="Clum A."/>
            <person name="Dockter R.B."/>
            <person name="Fauchery L."/>
            <person name="Guy J."/>
            <person name="Iotti M."/>
            <person name="Le Tacon F."/>
            <person name="Lindquist E.A."/>
            <person name="Lipzen A."/>
            <person name="Malagnac F."/>
            <person name="Mello A."/>
            <person name="Molinier V."/>
            <person name="Miyauchi S."/>
            <person name="Poulain J."/>
            <person name="Riccioni C."/>
            <person name="Rubini A."/>
            <person name="Sitrit Y."/>
            <person name="Splivallo R."/>
            <person name="Traeger S."/>
            <person name="Wang M."/>
            <person name="Zifcakova L."/>
            <person name="Wipf D."/>
            <person name="Zambonelli A."/>
            <person name="Paolocci F."/>
            <person name="Nowrousian M."/>
            <person name="Ottonello S."/>
            <person name="Baldrian P."/>
            <person name="Spatafora J.W."/>
            <person name="Henrissat B."/>
            <person name="Nagy L.G."/>
            <person name="Aury J.M."/>
            <person name="Wincker P."/>
            <person name="Grigoriev I.V."/>
            <person name="Bonfante P."/>
            <person name="Martin F.M."/>
        </authorList>
    </citation>
    <scope>NUCLEOTIDE SEQUENCE [LARGE SCALE GENOMIC DNA]</scope>
    <source>
        <strain evidence="1 2">RN42</strain>
    </source>
</reference>
<evidence type="ECO:0000313" key="1">
    <source>
        <dbReference type="EMBL" id="RPA87061.1"/>
    </source>
</evidence>
<dbReference type="Gene3D" id="1.10.472.10">
    <property type="entry name" value="Cyclin-like"/>
    <property type="match status" value="2"/>
</dbReference>
<dbReference type="SUPFAM" id="SSF47954">
    <property type="entry name" value="Cyclin-like"/>
    <property type="match status" value="2"/>
</dbReference>
<dbReference type="InterPro" id="IPR043198">
    <property type="entry name" value="Cyclin/Ssn8"/>
</dbReference>
<dbReference type="GO" id="GO:0006357">
    <property type="term" value="P:regulation of transcription by RNA polymerase II"/>
    <property type="evidence" value="ECO:0007669"/>
    <property type="project" value="InterPro"/>
</dbReference>
<dbReference type="STRING" id="1160509.A0A3N4IS66"/>
<proteinExistence type="predicted"/>
<protein>
    <recommendedName>
        <fullName evidence="3">Cyclin-like protein</fullName>
    </recommendedName>
</protein>
<accession>A0A3N4IS66</accession>
<dbReference type="OrthoDB" id="10264655at2759"/>
<evidence type="ECO:0008006" key="3">
    <source>
        <dbReference type="Google" id="ProtNLM"/>
    </source>
</evidence>
<dbReference type="Proteomes" id="UP000275078">
    <property type="component" value="Unassembled WGS sequence"/>
</dbReference>
<organism evidence="1 2">
    <name type="scientific">Ascobolus immersus RN42</name>
    <dbReference type="NCBI Taxonomy" id="1160509"/>
    <lineage>
        <taxon>Eukaryota</taxon>
        <taxon>Fungi</taxon>
        <taxon>Dikarya</taxon>
        <taxon>Ascomycota</taxon>
        <taxon>Pezizomycotina</taxon>
        <taxon>Pezizomycetes</taxon>
        <taxon>Pezizales</taxon>
        <taxon>Ascobolaceae</taxon>
        <taxon>Ascobolus</taxon>
    </lineage>
</organism>
<dbReference type="GO" id="GO:0016538">
    <property type="term" value="F:cyclin-dependent protein serine/threonine kinase regulator activity"/>
    <property type="evidence" value="ECO:0007669"/>
    <property type="project" value="InterPro"/>
</dbReference>
<dbReference type="InterPro" id="IPR036915">
    <property type="entry name" value="Cyclin-like_sf"/>
</dbReference>
<sequence length="279" mass="30799">MVNALINALATPEQLATSPSQQDGLTPAEEASLKFAGVRLLQLAGELLEMPRQHILTTQILLHRFYLLSSHIAHPLSTTLPAILLLVSKFTSKPLSASLILATTHTLLHAPYPLPPQPSSFTPPPTPPITSVYNAESTILRTLNFTPTLDIQTPHVLALQYLQMLGLLENPVVAKKTLAYLYDAVYSPSLVYLTHPPNMLATAAIYLAAREGGASLPSGMKVAGEEWGWWDVFDVEREELGFLVVCLKGVESVVEREMARVKEYKGWGWVEEMERADHR</sequence>
<evidence type="ECO:0000313" key="2">
    <source>
        <dbReference type="Proteomes" id="UP000275078"/>
    </source>
</evidence>
<name>A0A3N4IS66_ASCIM</name>
<keyword evidence="2" id="KW-1185">Reference proteome</keyword>
<gene>
    <name evidence="1" type="ORF">BJ508DRAFT_410637</name>
</gene>
<dbReference type="PANTHER" id="PTHR10026">
    <property type="entry name" value="CYCLIN"/>
    <property type="match status" value="1"/>
</dbReference>
<dbReference type="EMBL" id="ML119647">
    <property type="protein sequence ID" value="RPA87061.1"/>
    <property type="molecule type" value="Genomic_DNA"/>
</dbReference>